<comment type="caution">
    <text evidence="2">The sequence shown here is derived from an EMBL/GenBank/DDBJ whole genome shotgun (WGS) entry which is preliminary data.</text>
</comment>
<keyword evidence="3" id="KW-1185">Reference proteome</keyword>
<reference evidence="2 3" key="1">
    <citation type="journal article" date="2013" name="Genome Announc.">
        <title>Genome Sequence of Plesiomonas shigelloides Strain 302-73 (Serotype O1).</title>
        <authorList>
            <person name="Pique N."/>
            <person name="Aquilini E."/>
            <person name="Alioto T."/>
            <person name="Minana-Galbis D."/>
            <person name="Tomas J.M."/>
        </authorList>
    </citation>
    <scope>NUCLEOTIDE SEQUENCE [LARGE SCALE GENOMIC DNA]</scope>
    <source>
        <strain evidence="2 3">302-73</strain>
    </source>
</reference>
<dbReference type="EMBL" id="AQQO01000049">
    <property type="protein sequence ID" value="EON88826.1"/>
    <property type="molecule type" value="Genomic_DNA"/>
</dbReference>
<dbReference type="SUPFAM" id="SSF54523">
    <property type="entry name" value="Pili subunits"/>
    <property type="match status" value="1"/>
</dbReference>
<organism evidence="2 3">
    <name type="scientific">Plesiomonas shigelloides 302-73</name>
    <dbReference type="NCBI Taxonomy" id="1315976"/>
    <lineage>
        <taxon>Bacteria</taxon>
        <taxon>Pseudomonadati</taxon>
        <taxon>Pseudomonadota</taxon>
        <taxon>Gammaproteobacteria</taxon>
        <taxon>Enterobacterales</taxon>
        <taxon>Enterobacteriaceae</taxon>
        <taxon>Plesiomonas</taxon>
    </lineage>
</organism>
<name>R8AR73_PLESH</name>
<dbReference type="GO" id="GO:0016020">
    <property type="term" value="C:membrane"/>
    <property type="evidence" value="ECO:0007669"/>
    <property type="project" value="UniProtKB-SubCell"/>
</dbReference>
<gene>
    <name evidence="2" type="ORF">PLESHI_08604</name>
</gene>
<dbReference type="AlphaFoldDB" id="R8AR73"/>
<evidence type="ECO:0000256" key="1">
    <source>
        <dbReference type="ARBA" id="ARBA00004370"/>
    </source>
</evidence>
<evidence type="ECO:0000313" key="2">
    <source>
        <dbReference type="EMBL" id="EON88826.1"/>
    </source>
</evidence>
<dbReference type="InterPro" id="IPR045584">
    <property type="entry name" value="Pilin-like"/>
</dbReference>
<comment type="subcellular location">
    <subcellularLocation>
        <location evidence="1">Membrane</location>
    </subcellularLocation>
</comment>
<evidence type="ECO:0000313" key="3">
    <source>
        <dbReference type="Proteomes" id="UP000014012"/>
    </source>
</evidence>
<dbReference type="Proteomes" id="UP000014012">
    <property type="component" value="Unassembled WGS sequence"/>
</dbReference>
<dbReference type="HOGENOM" id="CLU_2001780_0_0_6"/>
<proteinExistence type="predicted"/>
<sequence length="124" mass="14450">MKMRVFKYYIYFLLLALIVLLAATVVKNEIESVQHSTTPSVTYTSDDLIKIREAENKIAQLEMLSDTYFRVNRRLPKNMDELTKGSDGHIEYLPLDPWGYPYIMQRVGKKITFKSRGLAEITKK</sequence>
<dbReference type="RefSeq" id="WP_010863343.1">
    <property type="nucleotide sequence ID" value="NZ_KB944508.1"/>
</dbReference>
<accession>R8AR73</accession>
<dbReference type="Gene3D" id="3.30.700.10">
    <property type="entry name" value="Glycoprotein, Type 4 Pilin"/>
    <property type="match status" value="1"/>
</dbReference>
<dbReference type="OrthoDB" id="9795612at2"/>
<protein>
    <submittedName>
        <fullName evidence="2">Uncharacterized protein</fullName>
    </submittedName>
</protein>